<organism evidence="1 2">
    <name type="scientific">Prorocentrum cordatum</name>
    <dbReference type="NCBI Taxonomy" id="2364126"/>
    <lineage>
        <taxon>Eukaryota</taxon>
        <taxon>Sar</taxon>
        <taxon>Alveolata</taxon>
        <taxon>Dinophyceae</taxon>
        <taxon>Prorocentrales</taxon>
        <taxon>Prorocentraceae</taxon>
        <taxon>Prorocentrum</taxon>
    </lineage>
</organism>
<evidence type="ECO:0000313" key="1">
    <source>
        <dbReference type="EMBL" id="CAK0834876.1"/>
    </source>
</evidence>
<comment type="caution">
    <text evidence="1">The sequence shown here is derived from an EMBL/GenBank/DDBJ whole genome shotgun (WGS) entry which is preliminary data.</text>
</comment>
<dbReference type="Proteomes" id="UP001189429">
    <property type="component" value="Unassembled WGS sequence"/>
</dbReference>
<protein>
    <submittedName>
        <fullName evidence="1">Uncharacterized protein</fullName>
    </submittedName>
</protein>
<gene>
    <name evidence="1" type="ORF">PCOR1329_LOCUS32154</name>
</gene>
<reference evidence="1" key="1">
    <citation type="submission" date="2023-10" db="EMBL/GenBank/DDBJ databases">
        <authorList>
            <person name="Chen Y."/>
            <person name="Shah S."/>
            <person name="Dougan E. K."/>
            <person name="Thang M."/>
            <person name="Chan C."/>
        </authorList>
    </citation>
    <scope>NUCLEOTIDE SEQUENCE [LARGE SCALE GENOMIC DNA]</scope>
</reference>
<evidence type="ECO:0000313" key="2">
    <source>
        <dbReference type="Proteomes" id="UP001189429"/>
    </source>
</evidence>
<name>A0ABN9SSC2_9DINO</name>
<keyword evidence="2" id="KW-1185">Reference proteome</keyword>
<proteinExistence type="predicted"/>
<dbReference type="EMBL" id="CAUYUJ010012925">
    <property type="protein sequence ID" value="CAK0834876.1"/>
    <property type="molecule type" value="Genomic_DNA"/>
</dbReference>
<sequence>MGRHHQAQLFDQVAARHCPGTRWSDGERLQRECGHNQVRLYQEKKLLCGGNLRAGAIALGEDAASHSLIECPQERRASSFQGLQFGIFEPGPERNVVAWSRFASCDTWGCNGGGWDESDETQP</sequence>
<accession>A0ABN9SSC2</accession>